<dbReference type="EMBL" id="JACHBL010000001">
    <property type="protein sequence ID" value="MBB5598785.1"/>
    <property type="molecule type" value="Genomic_DNA"/>
</dbReference>
<comment type="caution">
    <text evidence="1">The sequence shown here is derived from an EMBL/GenBank/DDBJ whole genome shotgun (WGS) entry which is preliminary data.</text>
</comment>
<accession>A0A7W8YC16</accession>
<dbReference type="SUPFAM" id="SSF53850">
    <property type="entry name" value="Periplasmic binding protein-like II"/>
    <property type="match status" value="1"/>
</dbReference>
<organism evidence="1 2">
    <name type="scientific">Neomicrococcus lactis</name>
    <dbReference type="NCBI Taxonomy" id="732241"/>
    <lineage>
        <taxon>Bacteria</taxon>
        <taxon>Bacillati</taxon>
        <taxon>Actinomycetota</taxon>
        <taxon>Actinomycetes</taxon>
        <taxon>Micrococcales</taxon>
        <taxon>Micrococcaceae</taxon>
        <taxon>Neomicrococcus</taxon>
    </lineage>
</organism>
<dbReference type="Proteomes" id="UP000523863">
    <property type="component" value="Unassembled WGS sequence"/>
</dbReference>
<keyword evidence="2" id="KW-1185">Reference proteome</keyword>
<dbReference type="GO" id="GO:0003677">
    <property type="term" value="F:DNA binding"/>
    <property type="evidence" value="ECO:0007669"/>
    <property type="project" value="UniProtKB-KW"/>
</dbReference>
<dbReference type="Gene3D" id="3.40.190.10">
    <property type="entry name" value="Periplasmic binding protein-like II"/>
    <property type="match status" value="2"/>
</dbReference>
<proteinExistence type="predicted"/>
<protein>
    <submittedName>
        <fullName evidence="1">DNA-binding transcriptional LysR family regulator</fullName>
    </submittedName>
</protein>
<name>A0A7W8YC16_9MICC</name>
<keyword evidence="1" id="KW-0238">DNA-binding</keyword>
<gene>
    <name evidence="1" type="ORF">BKA12_001865</name>
</gene>
<evidence type="ECO:0000313" key="2">
    <source>
        <dbReference type="Proteomes" id="UP000523863"/>
    </source>
</evidence>
<sequence length="93" mass="10047">MDAPRASIDFAPQPVRDGTLSPYNQVDLIVGPEGFNLPGRSRKLFTDEFVLIADPGNKALSGPEPSLADLSSVPHAVAYLNDPVNDDVQEMLR</sequence>
<dbReference type="RefSeq" id="WP_183642994.1">
    <property type="nucleotide sequence ID" value="NZ_JACHBL010000001.1"/>
</dbReference>
<reference evidence="1 2" key="1">
    <citation type="submission" date="2020-08" db="EMBL/GenBank/DDBJ databases">
        <title>Sequencing the genomes of 1000 actinobacteria strains.</title>
        <authorList>
            <person name="Klenk H.-P."/>
        </authorList>
    </citation>
    <scope>NUCLEOTIDE SEQUENCE [LARGE SCALE GENOMIC DNA]</scope>
    <source>
        <strain evidence="1 2">DSM 23694</strain>
    </source>
</reference>
<evidence type="ECO:0000313" key="1">
    <source>
        <dbReference type="EMBL" id="MBB5598785.1"/>
    </source>
</evidence>
<dbReference type="AlphaFoldDB" id="A0A7W8YC16"/>